<evidence type="ECO:0000313" key="2">
    <source>
        <dbReference type="EMBL" id="KAF8478075.1"/>
    </source>
</evidence>
<feature type="compositionally biased region" description="Polar residues" evidence="1">
    <location>
        <begin position="171"/>
        <end position="185"/>
    </location>
</feature>
<evidence type="ECO:0000313" key="3">
    <source>
        <dbReference type="Proteomes" id="UP000759537"/>
    </source>
</evidence>
<keyword evidence="3" id="KW-1185">Reference proteome</keyword>
<dbReference type="Proteomes" id="UP000759537">
    <property type="component" value="Unassembled WGS sequence"/>
</dbReference>
<gene>
    <name evidence="2" type="ORF">DFH94DRAFT_683222</name>
</gene>
<dbReference type="OrthoDB" id="3230070at2759"/>
<accession>A0A9P5MT47</accession>
<dbReference type="AlphaFoldDB" id="A0A9P5MT47"/>
<evidence type="ECO:0000256" key="1">
    <source>
        <dbReference type="SAM" id="MobiDB-lite"/>
    </source>
</evidence>
<proteinExistence type="predicted"/>
<organism evidence="2 3">
    <name type="scientific">Russula ochroleuca</name>
    <dbReference type="NCBI Taxonomy" id="152965"/>
    <lineage>
        <taxon>Eukaryota</taxon>
        <taxon>Fungi</taxon>
        <taxon>Dikarya</taxon>
        <taxon>Basidiomycota</taxon>
        <taxon>Agaricomycotina</taxon>
        <taxon>Agaricomycetes</taxon>
        <taxon>Russulales</taxon>
        <taxon>Russulaceae</taxon>
        <taxon>Russula</taxon>
    </lineage>
</organism>
<comment type="caution">
    <text evidence="2">The sequence shown here is derived from an EMBL/GenBank/DDBJ whole genome shotgun (WGS) entry which is preliminary data.</text>
</comment>
<sequence>MSMLPSPLRFLIVVHLAKSHHMISAFSFVKTHGSELCQWDGVLVVGGRPDRLFSSRRFKYSAISFNQTKHSDSALSASNLAAIKRADPQRDTYDFLHGLPPSEQHNMFRRAKQLAFEAIRTTDLTDVEELQTIKNQREKTKEAIIANWAERWHYSLRSSMAGIAPGRKSTSHFPTPSHNTPQREH</sequence>
<protein>
    <submittedName>
        <fullName evidence="2">Uncharacterized protein</fullName>
    </submittedName>
</protein>
<reference evidence="2" key="2">
    <citation type="journal article" date="2020" name="Nat. Commun.">
        <title>Large-scale genome sequencing of mycorrhizal fungi provides insights into the early evolution of symbiotic traits.</title>
        <authorList>
            <person name="Miyauchi S."/>
            <person name="Kiss E."/>
            <person name="Kuo A."/>
            <person name="Drula E."/>
            <person name="Kohler A."/>
            <person name="Sanchez-Garcia M."/>
            <person name="Morin E."/>
            <person name="Andreopoulos B."/>
            <person name="Barry K.W."/>
            <person name="Bonito G."/>
            <person name="Buee M."/>
            <person name="Carver A."/>
            <person name="Chen C."/>
            <person name="Cichocki N."/>
            <person name="Clum A."/>
            <person name="Culley D."/>
            <person name="Crous P.W."/>
            <person name="Fauchery L."/>
            <person name="Girlanda M."/>
            <person name="Hayes R.D."/>
            <person name="Keri Z."/>
            <person name="LaButti K."/>
            <person name="Lipzen A."/>
            <person name="Lombard V."/>
            <person name="Magnuson J."/>
            <person name="Maillard F."/>
            <person name="Murat C."/>
            <person name="Nolan M."/>
            <person name="Ohm R.A."/>
            <person name="Pangilinan J."/>
            <person name="Pereira M.F."/>
            <person name="Perotto S."/>
            <person name="Peter M."/>
            <person name="Pfister S."/>
            <person name="Riley R."/>
            <person name="Sitrit Y."/>
            <person name="Stielow J.B."/>
            <person name="Szollosi G."/>
            <person name="Zifcakova L."/>
            <person name="Stursova M."/>
            <person name="Spatafora J.W."/>
            <person name="Tedersoo L."/>
            <person name="Vaario L.M."/>
            <person name="Yamada A."/>
            <person name="Yan M."/>
            <person name="Wang P."/>
            <person name="Xu J."/>
            <person name="Bruns T."/>
            <person name="Baldrian P."/>
            <person name="Vilgalys R."/>
            <person name="Dunand C."/>
            <person name="Henrissat B."/>
            <person name="Grigoriev I.V."/>
            <person name="Hibbett D."/>
            <person name="Nagy L.G."/>
            <person name="Martin F.M."/>
        </authorList>
    </citation>
    <scope>NUCLEOTIDE SEQUENCE</scope>
    <source>
        <strain evidence="2">Prilba</strain>
    </source>
</reference>
<dbReference type="EMBL" id="WHVB01000012">
    <property type="protein sequence ID" value="KAF8478075.1"/>
    <property type="molecule type" value="Genomic_DNA"/>
</dbReference>
<feature type="region of interest" description="Disordered" evidence="1">
    <location>
        <begin position="163"/>
        <end position="185"/>
    </location>
</feature>
<name>A0A9P5MT47_9AGAM</name>
<reference evidence="2" key="1">
    <citation type="submission" date="2019-10" db="EMBL/GenBank/DDBJ databases">
        <authorList>
            <consortium name="DOE Joint Genome Institute"/>
            <person name="Kuo A."/>
            <person name="Miyauchi S."/>
            <person name="Kiss E."/>
            <person name="Drula E."/>
            <person name="Kohler A."/>
            <person name="Sanchez-Garcia M."/>
            <person name="Andreopoulos B."/>
            <person name="Barry K.W."/>
            <person name="Bonito G."/>
            <person name="Buee M."/>
            <person name="Carver A."/>
            <person name="Chen C."/>
            <person name="Cichocki N."/>
            <person name="Clum A."/>
            <person name="Culley D."/>
            <person name="Crous P.W."/>
            <person name="Fauchery L."/>
            <person name="Girlanda M."/>
            <person name="Hayes R."/>
            <person name="Keri Z."/>
            <person name="LaButti K."/>
            <person name="Lipzen A."/>
            <person name="Lombard V."/>
            <person name="Magnuson J."/>
            <person name="Maillard F."/>
            <person name="Morin E."/>
            <person name="Murat C."/>
            <person name="Nolan M."/>
            <person name="Ohm R."/>
            <person name="Pangilinan J."/>
            <person name="Pereira M."/>
            <person name="Perotto S."/>
            <person name="Peter M."/>
            <person name="Riley R."/>
            <person name="Sitrit Y."/>
            <person name="Stielow B."/>
            <person name="Szollosi G."/>
            <person name="Zifcakova L."/>
            <person name="Stursova M."/>
            <person name="Spatafora J.W."/>
            <person name="Tedersoo L."/>
            <person name="Vaario L.-M."/>
            <person name="Yamada A."/>
            <person name="Yan M."/>
            <person name="Wang P."/>
            <person name="Xu J."/>
            <person name="Bruns T."/>
            <person name="Baldrian P."/>
            <person name="Vilgalys R."/>
            <person name="Henrissat B."/>
            <person name="Grigoriev I.V."/>
            <person name="Hibbett D."/>
            <person name="Nagy L.G."/>
            <person name="Martin F.M."/>
        </authorList>
    </citation>
    <scope>NUCLEOTIDE SEQUENCE</scope>
    <source>
        <strain evidence="2">Prilba</strain>
    </source>
</reference>